<evidence type="ECO:0000256" key="3">
    <source>
        <dbReference type="ARBA" id="ARBA00022679"/>
    </source>
</evidence>
<dbReference type="Proteomes" id="UP000237000">
    <property type="component" value="Unassembled WGS sequence"/>
</dbReference>
<dbReference type="STRING" id="63057.A0A2P5BT93"/>
<reference evidence="6" key="1">
    <citation type="submission" date="2016-06" db="EMBL/GenBank/DDBJ databases">
        <title>Parallel loss of symbiosis genes in relatives of nitrogen-fixing non-legume Parasponia.</title>
        <authorList>
            <person name="Van Velzen R."/>
            <person name="Holmer R."/>
            <person name="Bu F."/>
            <person name="Rutten L."/>
            <person name="Van Zeijl A."/>
            <person name="Liu W."/>
            <person name="Santuari L."/>
            <person name="Cao Q."/>
            <person name="Sharma T."/>
            <person name="Shen D."/>
            <person name="Roswanjaya Y."/>
            <person name="Wardhani T."/>
            <person name="Kalhor M.S."/>
            <person name="Jansen J."/>
            <person name="Van den Hoogen J."/>
            <person name="Gungor B."/>
            <person name="Hartog M."/>
            <person name="Hontelez J."/>
            <person name="Verver J."/>
            <person name="Yang W.-C."/>
            <person name="Schijlen E."/>
            <person name="Repin R."/>
            <person name="Schilthuizen M."/>
            <person name="Schranz E."/>
            <person name="Heidstra R."/>
            <person name="Miyata K."/>
            <person name="Fedorova E."/>
            <person name="Kohlen W."/>
            <person name="Bisseling T."/>
            <person name="Smit S."/>
            <person name="Geurts R."/>
        </authorList>
    </citation>
    <scope>NUCLEOTIDE SEQUENCE [LARGE SCALE GENOMIC DNA]</scope>
    <source>
        <strain evidence="6">cv. RG33-2</strain>
    </source>
</reference>
<dbReference type="OrthoDB" id="5835829at2759"/>
<feature type="coiled-coil region" evidence="4">
    <location>
        <begin position="46"/>
        <end position="73"/>
    </location>
</feature>
<dbReference type="Gene3D" id="3.40.50.2000">
    <property type="entry name" value="Glycogen Phosphorylase B"/>
    <property type="match status" value="2"/>
</dbReference>
<evidence type="ECO:0000256" key="1">
    <source>
        <dbReference type="ARBA" id="ARBA00009995"/>
    </source>
</evidence>
<accession>A0A2P5BT93</accession>
<organism evidence="5 6">
    <name type="scientific">Trema orientale</name>
    <name type="common">Charcoal tree</name>
    <name type="synonym">Celtis orientalis</name>
    <dbReference type="NCBI Taxonomy" id="63057"/>
    <lineage>
        <taxon>Eukaryota</taxon>
        <taxon>Viridiplantae</taxon>
        <taxon>Streptophyta</taxon>
        <taxon>Embryophyta</taxon>
        <taxon>Tracheophyta</taxon>
        <taxon>Spermatophyta</taxon>
        <taxon>Magnoliopsida</taxon>
        <taxon>eudicotyledons</taxon>
        <taxon>Gunneridae</taxon>
        <taxon>Pentapetalae</taxon>
        <taxon>rosids</taxon>
        <taxon>fabids</taxon>
        <taxon>Rosales</taxon>
        <taxon>Cannabaceae</taxon>
        <taxon>Trema</taxon>
    </lineage>
</organism>
<comment type="similarity">
    <text evidence="1">Belongs to the UDP-glycosyltransferase family.</text>
</comment>
<dbReference type="GO" id="GO:0035251">
    <property type="term" value="F:UDP-glucosyltransferase activity"/>
    <property type="evidence" value="ECO:0007669"/>
    <property type="project" value="TreeGrafter"/>
</dbReference>
<keyword evidence="3 5" id="KW-0808">Transferase</keyword>
<dbReference type="AlphaFoldDB" id="A0A2P5BT93"/>
<protein>
    <submittedName>
        <fullName evidence="5">UDP-glucuronosyl/UDP-glucosyltransferase</fullName>
    </submittedName>
</protein>
<evidence type="ECO:0000313" key="5">
    <source>
        <dbReference type="EMBL" id="PON52027.1"/>
    </source>
</evidence>
<dbReference type="SUPFAM" id="SSF53756">
    <property type="entry name" value="UDP-Glycosyltransferase/glycogen phosphorylase"/>
    <property type="match status" value="1"/>
</dbReference>
<dbReference type="PANTHER" id="PTHR48047">
    <property type="entry name" value="GLYCOSYLTRANSFERASE"/>
    <property type="match status" value="1"/>
</dbReference>
<sequence length="101" mass="11432">MKILTHKSVQGFLSHCGWNSVLESISAGVPILTWPMMAEQSQNARMVLEEIKSQELKKMVEELRKKVKEVADMPKKAVEKGGFSWQALNSLINEACKFRAK</sequence>
<dbReference type="PANTHER" id="PTHR48047:SF51">
    <property type="entry name" value="GLYCOSYLTRANSFERASE"/>
    <property type="match status" value="1"/>
</dbReference>
<evidence type="ECO:0000313" key="6">
    <source>
        <dbReference type="Proteomes" id="UP000237000"/>
    </source>
</evidence>
<keyword evidence="6" id="KW-1185">Reference proteome</keyword>
<keyword evidence="4" id="KW-0175">Coiled coil</keyword>
<gene>
    <name evidence="5" type="ORF">TorRG33x02_309610</name>
</gene>
<dbReference type="EMBL" id="JXTC01000465">
    <property type="protein sequence ID" value="PON52027.1"/>
    <property type="molecule type" value="Genomic_DNA"/>
</dbReference>
<name>A0A2P5BT93_TREOI</name>
<evidence type="ECO:0000256" key="2">
    <source>
        <dbReference type="ARBA" id="ARBA00022676"/>
    </source>
</evidence>
<proteinExistence type="inferred from homology"/>
<keyword evidence="2" id="KW-0328">Glycosyltransferase</keyword>
<evidence type="ECO:0000256" key="4">
    <source>
        <dbReference type="SAM" id="Coils"/>
    </source>
</evidence>
<dbReference type="InterPro" id="IPR002213">
    <property type="entry name" value="UDP_glucos_trans"/>
</dbReference>
<dbReference type="Pfam" id="PF00201">
    <property type="entry name" value="UDPGT"/>
    <property type="match status" value="1"/>
</dbReference>
<dbReference type="InParanoid" id="A0A2P5BT93"/>
<comment type="caution">
    <text evidence="5">The sequence shown here is derived from an EMBL/GenBank/DDBJ whole genome shotgun (WGS) entry which is preliminary data.</text>
</comment>